<name>A0A8H3FWJ3_9LECA</name>
<gene>
    <name evidence="2" type="ORF">HETSPECPRED_008701</name>
</gene>
<evidence type="ECO:0000313" key="3">
    <source>
        <dbReference type="Proteomes" id="UP000664521"/>
    </source>
</evidence>
<proteinExistence type="predicted"/>
<feature type="region of interest" description="Disordered" evidence="1">
    <location>
        <begin position="1"/>
        <end position="38"/>
    </location>
</feature>
<accession>A0A8H3FWJ3</accession>
<dbReference type="Proteomes" id="UP000664521">
    <property type="component" value="Unassembled WGS sequence"/>
</dbReference>
<dbReference type="AlphaFoldDB" id="A0A8H3FWJ3"/>
<comment type="caution">
    <text evidence="2">The sequence shown here is derived from an EMBL/GenBank/DDBJ whole genome shotgun (WGS) entry which is preliminary data.</text>
</comment>
<evidence type="ECO:0000313" key="2">
    <source>
        <dbReference type="EMBL" id="CAF9933581.1"/>
    </source>
</evidence>
<feature type="region of interest" description="Disordered" evidence="1">
    <location>
        <begin position="102"/>
        <end position="121"/>
    </location>
</feature>
<dbReference type="OrthoDB" id="5472306at2759"/>
<reference evidence="2" key="1">
    <citation type="submission" date="2021-03" db="EMBL/GenBank/DDBJ databases">
        <authorList>
            <person name="Tagirdzhanova G."/>
        </authorList>
    </citation>
    <scope>NUCLEOTIDE SEQUENCE</scope>
</reference>
<protein>
    <submittedName>
        <fullName evidence="2">Uncharacterized protein</fullName>
    </submittedName>
</protein>
<organism evidence="2 3">
    <name type="scientific">Heterodermia speciosa</name>
    <dbReference type="NCBI Taxonomy" id="116794"/>
    <lineage>
        <taxon>Eukaryota</taxon>
        <taxon>Fungi</taxon>
        <taxon>Dikarya</taxon>
        <taxon>Ascomycota</taxon>
        <taxon>Pezizomycotina</taxon>
        <taxon>Lecanoromycetes</taxon>
        <taxon>OSLEUM clade</taxon>
        <taxon>Lecanoromycetidae</taxon>
        <taxon>Caliciales</taxon>
        <taxon>Physciaceae</taxon>
        <taxon>Heterodermia</taxon>
    </lineage>
</organism>
<sequence>MGNPNQRSKVATRPQVAKRAEQPAPLPEPLPKPQSAQCTSGACPIRNYHIEKIYTVKDRDLPEIVRIKHAALTETLAAGKFSEARAIRRFLERFYSIHGPEDGSASDALPQVPEKPKQCRKAGCPVDRYHHDKIFEADSKDLPVIVKNKEKALGEALKAGDYGHAVASRGFLEKFFAIHGPSVLGTLPELPPPPGRCQNKLCPVPTWHADKVYGEHARDLPRLVKGWMARTWAIDSEFGDWAGSREQKQLNDFWFVHGASAKGK</sequence>
<keyword evidence="3" id="KW-1185">Reference proteome</keyword>
<evidence type="ECO:0000256" key="1">
    <source>
        <dbReference type="SAM" id="MobiDB-lite"/>
    </source>
</evidence>
<dbReference type="EMBL" id="CAJPDS010000069">
    <property type="protein sequence ID" value="CAF9933581.1"/>
    <property type="molecule type" value="Genomic_DNA"/>
</dbReference>